<feature type="domain" description="NAD-dependent epimerase/dehydratase" evidence="4">
    <location>
        <begin position="3"/>
        <end position="170"/>
    </location>
</feature>
<sequence length="280" mass="30666">MKIAVTGSSGSVGSPLVALALARGHSVLGLDITPSKTPVHHPDFTFVSLDLRSYEDVVNVLRGCDAVVNLAGLPNPTDYVAATHNTNVVISWNVLRAAAELGIDRVAQASSVNIITLVYSQRPRFEYFPIDEMHPCLPDEPYGLSKLICEMQADTIVRRYPSMRVASLRLHWSLPDPTLARKLDSSKAKNDLWGYVQEDSAADAFLRALTDDSDKWSGHEAFFIASPTTACETESKILKEQFWPDVPLKSGFELSGNISFFDCSKANGLLGWVHADSLTT</sequence>
<dbReference type="PANTHER" id="PTHR43103">
    <property type="entry name" value="NUCLEOSIDE-DIPHOSPHATE-SUGAR EPIMERASE"/>
    <property type="match status" value="1"/>
</dbReference>
<keyword evidence="2" id="KW-0560">Oxidoreductase</keyword>
<evidence type="ECO:0000256" key="1">
    <source>
        <dbReference type="ARBA" id="ARBA00007637"/>
    </source>
</evidence>
<evidence type="ECO:0000259" key="4">
    <source>
        <dbReference type="Pfam" id="PF01370"/>
    </source>
</evidence>
<organism evidence="5 6">
    <name type="scientific">Dendrothele bispora (strain CBS 962.96)</name>
    <dbReference type="NCBI Taxonomy" id="1314807"/>
    <lineage>
        <taxon>Eukaryota</taxon>
        <taxon>Fungi</taxon>
        <taxon>Dikarya</taxon>
        <taxon>Basidiomycota</taxon>
        <taxon>Agaricomycotina</taxon>
        <taxon>Agaricomycetes</taxon>
        <taxon>Agaricomycetidae</taxon>
        <taxon>Agaricales</taxon>
        <taxon>Agaricales incertae sedis</taxon>
        <taxon>Dendrothele</taxon>
    </lineage>
</organism>
<proteinExistence type="inferred from homology"/>
<protein>
    <submittedName>
        <fullName evidence="5">NAD(P)-binding protein</fullName>
    </submittedName>
</protein>
<evidence type="ECO:0000256" key="2">
    <source>
        <dbReference type="ARBA" id="ARBA00023002"/>
    </source>
</evidence>
<dbReference type="OrthoDB" id="202470at2759"/>
<dbReference type="GO" id="GO:0016491">
    <property type="term" value="F:oxidoreductase activity"/>
    <property type="evidence" value="ECO:0007669"/>
    <property type="project" value="UniProtKB-KW"/>
</dbReference>
<keyword evidence="3" id="KW-0520">NAD</keyword>
<name>A0A4S8MLS8_DENBC</name>
<gene>
    <name evidence="5" type="ORF">K435DRAFT_775064</name>
</gene>
<dbReference type="AlphaFoldDB" id="A0A4S8MLS8"/>
<dbReference type="Proteomes" id="UP000297245">
    <property type="component" value="Unassembled WGS sequence"/>
</dbReference>
<dbReference type="InterPro" id="IPR001509">
    <property type="entry name" value="Epimerase_deHydtase"/>
</dbReference>
<evidence type="ECO:0000256" key="3">
    <source>
        <dbReference type="ARBA" id="ARBA00023027"/>
    </source>
</evidence>
<reference evidence="5 6" key="1">
    <citation type="journal article" date="2019" name="Nat. Ecol. Evol.">
        <title>Megaphylogeny resolves global patterns of mushroom evolution.</title>
        <authorList>
            <person name="Varga T."/>
            <person name="Krizsan K."/>
            <person name="Foldi C."/>
            <person name="Dima B."/>
            <person name="Sanchez-Garcia M."/>
            <person name="Sanchez-Ramirez S."/>
            <person name="Szollosi G.J."/>
            <person name="Szarkandi J.G."/>
            <person name="Papp V."/>
            <person name="Albert L."/>
            <person name="Andreopoulos W."/>
            <person name="Angelini C."/>
            <person name="Antonin V."/>
            <person name="Barry K.W."/>
            <person name="Bougher N.L."/>
            <person name="Buchanan P."/>
            <person name="Buyck B."/>
            <person name="Bense V."/>
            <person name="Catcheside P."/>
            <person name="Chovatia M."/>
            <person name="Cooper J."/>
            <person name="Damon W."/>
            <person name="Desjardin D."/>
            <person name="Finy P."/>
            <person name="Geml J."/>
            <person name="Haridas S."/>
            <person name="Hughes K."/>
            <person name="Justo A."/>
            <person name="Karasinski D."/>
            <person name="Kautmanova I."/>
            <person name="Kiss B."/>
            <person name="Kocsube S."/>
            <person name="Kotiranta H."/>
            <person name="LaButti K.M."/>
            <person name="Lechner B.E."/>
            <person name="Liimatainen K."/>
            <person name="Lipzen A."/>
            <person name="Lukacs Z."/>
            <person name="Mihaltcheva S."/>
            <person name="Morgado L.N."/>
            <person name="Niskanen T."/>
            <person name="Noordeloos M.E."/>
            <person name="Ohm R.A."/>
            <person name="Ortiz-Santana B."/>
            <person name="Ovrebo C."/>
            <person name="Racz N."/>
            <person name="Riley R."/>
            <person name="Savchenko A."/>
            <person name="Shiryaev A."/>
            <person name="Soop K."/>
            <person name="Spirin V."/>
            <person name="Szebenyi C."/>
            <person name="Tomsovsky M."/>
            <person name="Tulloss R.E."/>
            <person name="Uehling J."/>
            <person name="Grigoriev I.V."/>
            <person name="Vagvolgyi C."/>
            <person name="Papp T."/>
            <person name="Martin F.M."/>
            <person name="Miettinen O."/>
            <person name="Hibbett D.S."/>
            <person name="Nagy L.G."/>
        </authorList>
    </citation>
    <scope>NUCLEOTIDE SEQUENCE [LARGE SCALE GENOMIC DNA]</scope>
    <source>
        <strain evidence="5 6">CBS 962.96</strain>
    </source>
</reference>
<evidence type="ECO:0000313" key="6">
    <source>
        <dbReference type="Proteomes" id="UP000297245"/>
    </source>
</evidence>
<dbReference type="EMBL" id="ML179069">
    <property type="protein sequence ID" value="THV03174.1"/>
    <property type="molecule type" value="Genomic_DNA"/>
</dbReference>
<dbReference type="SUPFAM" id="SSF51735">
    <property type="entry name" value="NAD(P)-binding Rossmann-fold domains"/>
    <property type="match status" value="1"/>
</dbReference>
<accession>A0A4S8MLS8</accession>
<dbReference type="Pfam" id="PF01370">
    <property type="entry name" value="Epimerase"/>
    <property type="match status" value="1"/>
</dbReference>
<comment type="similarity">
    <text evidence="1">Belongs to the NAD(P)-dependent epimerase/dehydratase family.</text>
</comment>
<dbReference type="Gene3D" id="3.40.50.720">
    <property type="entry name" value="NAD(P)-binding Rossmann-like Domain"/>
    <property type="match status" value="1"/>
</dbReference>
<dbReference type="InterPro" id="IPR036291">
    <property type="entry name" value="NAD(P)-bd_dom_sf"/>
</dbReference>
<dbReference type="PANTHER" id="PTHR43103:SF5">
    <property type="entry name" value="4-EPIMERASE, PUTATIVE (AFU_ORTHOLOGUE AFUA_7G00360)-RELATED"/>
    <property type="match status" value="1"/>
</dbReference>
<keyword evidence="6" id="KW-1185">Reference proteome</keyword>
<evidence type="ECO:0000313" key="5">
    <source>
        <dbReference type="EMBL" id="THV03174.1"/>
    </source>
</evidence>